<dbReference type="InterPro" id="IPR003849">
    <property type="entry name" value="Preprotein_translocase_YajC"/>
</dbReference>
<evidence type="ECO:0000256" key="8">
    <source>
        <dbReference type="ARBA" id="ARBA00022692"/>
    </source>
</evidence>
<keyword evidence="11" id="KW-0811">Translocation</keyword>
<evidence type="ECO:0000256" key="2">
    <source>
        <dbReference type="ARBA" id="ARBA00004162"/>
    </source>
</evidence>
<keyword evidence="7" id="KW-1003">Cell membrane</keyword>
<evidence type="ECO:0000256" key="1">
    <source>
        <dbReference type="ARBA" id="ARBA00002061"/>
    </source>
</evidence>
<dbReference type="PRINTS" id="PR01853">
    <property type="entry name" value="YAJCTRNLCASE"/>
</dbReference>
<evidence type="ECO:0000256" key="9">
    <source>
        <dbReference type="ARBA" id="ARBA00022927"/>
    </source>
</evidence>
<dbReference type="RefSeq" id="WP_382421529.1">
    <property type="nucleotide sequence ID" value="NZ_JBHSCW010000003.1"/>
</dbReference>
<feature type="region of interest" description="Disordered" evidence="13">
    <location>
        <begin position="102"/>
        <end position="147"/>
    </location>
</feature>
<dbReference type="NCBIfam" id="TIGR00739">
    <property type="entry name" value="yajC"/>
    <property type="match status" value="1"/>
</dbReference>
<feature type="compositionally biased region" description="Acidic residues" evidence="13">
    <location>
        <begin position="128"/>
        <end position="138"/>
    </location>
</feature>
<comment type="subcellular location">
    <subcellularLocation>
        <location evidence="2">Cell membrane</location>
        <topology evidence="2">Single-pass membrane protein</topology>
    </subcellularLocation>
</comment>
<comment type="similarity">
    <text evidence="3">Belongs to the YajC family.</text>
</comment>
<evidence type="ECO:0000313" key="15">
    <source>
        <dbReference type="EMBL" id="MFC4351190.1"/>
    </source>
</evidence>
<accession>A0ABV8UKT1</accession>
<dbReference type="SMART" id="SM01323">
    <property type="entry name" value="YajC"/>
    <property type="match status" value="1"/>
</dbReference>
<keyword evidence="9" id="KW-0653">Protein transport</keyword>
<keyword evidence="16" id="KW-1185">Reference proteome</keyword>
<evidence type="ECO:0000256" key="13">
    <source>
        <dbReference type="SAM" id="MobiDB-lite"/>
    </source>
</evidence>
<gene>
    <name evidence="15" type="primary">yajC</name>
    <name evidence="15" type="ORF">ACFOW6_06485</name>
</gene>
<keyword evidence="12 14" id="KW-0472">Membrane</keyword>
<evidence type="ECO:0000256" key="14">
    <source>
        <dbReference type="SAM" id="Phobius"/>
    </source>
</evidence>
<reference evidence="16" key="1">
    <citation type="journal article" date="2019" name="Int. J. Syst. Evol. Microbiol.">
        <title>The Global Catalogue of Microorganisms (GCM) 10K type strain sequencing project: providing services to taxonomists for standard genome sequencing and annotation.</title>
        <authorList>
            <consortium name="The Broad Institute Genomics Platform"/>
            <consortium name="The Broad Institute Genome Sequencing Center for Infectious Disease"/>
            <person name="Wu L."/>
            <person name="Ma J."/>
        </authorList>
    </citation>
    <scope>NUCLEOTIDE SEQUENCE [LARGE SCALE GENOMIC DNA]</scope>
    <source>
        <strain evidence="16">CECT 8472</strain>
    </source>
</reference>
<name>A0ABV8UKT1_9PROT</name>
<comment type="subunit">
    <text evidence="4">Part of the SecDF-YidC-YajC translocase complex. The SecDF-YidC-YajC translocase forms a supercomplex with SecYEG, called the holo-translocon (HTL).</text>
</comment>
<keyword evidence="10 14" id="KW-1133">Transmembrane helix</keyword>
<evidence type="ECO:0000256" key="10">
    <source>
        <dbReference type="ARBA" id="ARBA00022989"/>
    </source>
</evidence>
<evidence type="ECO:0000256" key="6">
    <source>
        <dbReference type="ARBA" id="ARBA00022448"/>
    </source>
</evidence>
<evidence type="ECO:0000313" key="16">
    <source>
        <dbReference type="Proteomes" id="UP001595799"/>
    </source>
</evidence>
<evidence type="ECO:0000256" key="4">
    <source>
        <dbReference type="ARBA" id="ARBA00011718"/>
    </source>
</evidence>
<dbReference type="Pfam" id="PF02699">
    <property type="entry name" value="YajC"/>
    <property type="match status" value="1"/>
</dbReference>
<proteinExistence type="inferred from homology"/>
<keyword evidence="8 14" id="KW-0812">Transmembrane</keyword>
<sequence>MFVSPAYAQGAAAEGGNLLMSVLPFILIFVIFYFLLIRPQQKKMKQHREMIQSLERGDRIVTSGGIVGQIIKVTSDSEVEVEIAQGTRVQVMRQTITEVLEKGAPIRSSSKEKGSRGKQSQAKKAEPDEAEAESEADAEEPKAEEKQ</sequence>
<evidence type="ECO:0000256" key="7">
    <source>
        <dbReference type="ARBA" id="ARBA00022475"/>
    </source>
</evidence>
<feature type="transmembrane region" description="Helical" evidence="14">
    <location>
        <begin position="18"/>
        <end position="37"/>
    </location>
</feature>
<evidence type="ECO:0000256" key="5">
    <source>
        <dbReference type="ARBA" id="ARBA00014962"/>
    </source>
</evidence>
<keyword evidence="6" id="KW-0813">Transport</keyword>
<evidence type="ECO:0000256" key="12">
    <source>
        <dbReference type="ARBA" id="ARBA00023136"/>
    </source>
</evidence>
<dbReference type="PANTHER" id="PTHR33909:SF1">
    <property type="entry name" value="SEC TRANSLOCON ACCESSORY COMPLEX SUBUNIT YAJC"/>
    <property type="match status" value="1"/>
</dbReference>
<evidence type="ECO:0000256" key="3">
    <source>
        <dbReference type="ARBA" id="ARBA00006742"/>
    </source>
</evidence>
<comment type="caution">
    <text evidence="15">The sequence shown here is derived from an EMBL/GenBank/DDBJ whole genome shotgun (WGS) entry which is preliminary data.</text>
</comment>
<protein>
    <recommendedName>
        <fullName evidence="5">Sec translocon accessory complex subunit YajC</fullName>
    </recommendedName>
</protein>
<comment type="function">
    <text evidence="1">The SecYEG-SecDF-YajC-YidC holo-translocon (HTL) protein secretase/insertase is a supercomplex required for protein secretion, insertion of proteins into membranes, and assembly of membrane protein complexes. While the SecYEG complex is essential for assembly of a number of proteins and complexes, the SecDF-YajC-YidC subcomplex facilitates these functions.</text>
</comment>
<dbReference type="Proteomes" id="UP001595799">
    <property type="component" value="Unassembled WGS sequence"/>
</dbReference>
<dbReference type="EMBL" id="JBHSCW010000003">
    <property type="protein sequence ID" value="MFC4351190.1"/>
    <property type="molecule type" value="Genomic_DNA"/>
</dbReference>
<evidence type="ECO:0000256" key="11">
    <source>
        <dbReference type="ARBA" id="ARBA00023010"/>
    </source>
</evidence>
<organism evidence="15 16">
    <name type="scientific">Fodinicurvata halophila</name>
    <dbReference type="NCBI Taxonomy" id="1419723"/>
    <lineage>
        <taxon>Bacteria</taxon>
        <taxon>Pseudomonadati</taxon>
        <taxon>Pseudomonadota</taxon>
        <taxon>Alphaproteobacteria</taxon>
        <taxon>Rhodospirillales</taxon>
        <taxon>Rhodovibrionaceae</taxon>
        <taxon>Fodinicurvata</taxon>
    </lineage>
</organism>
<dbReference type="PANTHER" id="PTHR33909">
    <property type="entry name" value="SEC TRANSLOCON ACCESSORY COMPLEX SUBUNIT YAJC"/>
    <property type="match status" value="1"/>
</dbReference>